<dbReference type="GO" id="GO:0008476">
    <property type="term" value="F:protein-tyrosine sulfotransferase activity"/>
    <property type="evidence" value="ECO:0007669"/>
    <property type="project" value="InterPro"/>
</dbReference>
<dbReference type="Pfam" id="PF13469">
    <property type="entry name" value="Sulfotransfer_3"/>
    <property type="match status" value="1"/>
</dbReference>
<dbReference type="SUPFAM" id="SSF52540">
    <property type="entry name" value="P-loop containing nucleoside triphosphate hydrolases"/>
    <property type="match status" value="1"/>
</dbReference>
<protein>
    <submittedName>
        <fullName evidence="2">Sulfotransferase</fullName>
    </submittedName>
</protein>
<dbReference type="KEGG" id="drc:G0Q07_12705"/>
<keyword evidence="1 2" id="KW-0808">Transferase</keyword>
<dbReference type="RefSeq" id="WP_163346495.1">
    <property type="nucleotide sequence ID" value="NZ_CP048409.1"/>
</dbReference>
<dbReference type="PANTHER" id="PTHR12788:SF10">
    <property type="entry name" value="PROTEIN-TYROSINE SULFOTRANSFERASE"/>
    <property type="match status" value="1"/>
</dbReference>
<evidence type="ECO:0000313" key="2">
    <source>
        <dbReference type="EMBL" id="QIA08522.1"/>
    </source>
</evidence>
<evidence type="ECO:0000256" key="1">
    <source>
        <dbReference type="ARBA" id="ARBA00022679"/>
    </source>
</evidence>
<dbReference type="Gene3D" id="3.40.50.300">
    <property type="entry name" value="P-loop containing nucleotide triphosphate hydrolases"/>
    <property type="match status" value="1"/>
</dbReference>
<reference evidence="2 3" key="1">
    <citation type="submission" date="2020-02" db="EMBL/GenBank/DDBJ databases">
        <title>Genome sequencing for Draconibacterium sp. strain M1.</title>
        <authorList>
            <person name="Park S.-J."/>
        </authorList>
    </citation>
    <scope>NUCLEOTIDE SEQUENCE [LARGE SCALE GENOMIC DNA]</scope>
    <source>
        <strain evidence="2 3">M1</strain>
    </source>
</reference>
<dbReference type="Proteomes" id="UP000474630">
    <property type="component" value="Chromosome"/>
</dbReference>
<dbReference type="InterPro" id="IPR027417">
    <property type="entry name" value="P-loop_NTPase"/>
</dbReference>
<name>A0A6C0RFA6_9BACT</name>
<evidence type="ECO:0000313" key="3">
    <source>
        <dbReference type="Proteomes" id="UP000474630"/>
    </source>
</evidence>
<accession>A0A6C0RFA6</accession>
<keyword evidence="3" id="KW-1185">Reference proteome</keyword>
<proteinExistence type="predicted"/>
<dbReference type="EMBL" id="CP048409">
    <property type="protein sequence ID" value="QIA08522.1"/>
    <property type="molecule type" value="Genomic_DNA"/>
</dbReference>
<organism evidence="2 3">
    <name type="scientific">Draconibacterium halophilum</name>
    <dbReference type="NCBI Taxonomy" id="2706887"/>
    <lineage>
        <taxon>Bacteria</taxon>
        <taxon>Pseudomonadati</taxon>
        <taxon>Bacteroidota</taxon>
        <taxon>Bacteroidia</taxon>
        <taxon>Marinilabiliales</taxon>
        <taxon>Prolixibacteraceae</taxon>
        <taxon>Draconibacterium</taxon>
    </lineage>
</organism>
<dbReference type="AlphaFoldDB" id="A0A6C0RFA6"/>
<dbReference type="InterPro" id="IPR026634">
    <property type="entry name" value="TPST-like"/>
</dbReference>
<gene>
    <name evidence="2" type="ORF">G0Q07_12705</name>
</gene>
<sequence length="308" mass="36391">MDTTTTFIFIIGAPRSGTTWLHKMISEHPEVSTFNGSNTFLQGYIFPLIEKYKHEKKEFTERGFTRGLPSKITQKQLNSLIIEYIRIFYQFIPENKQYYVEKATDLTSELNSIKYFIPNSKFIHIVRDGRNAVLSEVKIHKKYEIGIDNILLGAKKWVSQILDVREYQSKHNQDIIEIKYEDLFQNTNLYLTRIFDFLGVSNETGLVTKISEKYNYKRNMVSMPTNNRLSFSDGLFNTYKKEMNYFELTLFEYLASDILKDFGYEVDNKRISFISNRLIKYVVIPYFNTKYFLKILAKKIKIKLSNIS</sequence>
<dbReference type="PANTHER" id="PTHR12788">
    <property type="entry name" value="PROTEIN-TYROSINE SULFOTRANSFERASE 2"/>
    <property type="match status" value="1"/>
</dbReference>